<dbReference type="Proteomes" id="UP000502549">
    <property type="component" value="Chromosome"/>
</dbReference>
<evidence type="ECO:0000313" key="4">
    <source>
        <dbReference type="Proteomes" id="UP000502549"/>
    </source>
</evidence>
<reference evidence="3 4" key="1">
    <citation type="submission" date="2020-02" db="EMBL/GenBank/DDBJ databases">
        <title>Complete genome sequence of Pseudomonas multiresinivorans ORNL1.</title>
        <authorList>
            <person name="Podar M."/>
        </authorList>
    </citation>
    <scope>NUCLEOTIDE SEQUENCE [LARGE SCALE GENOMIC DNA]</scope>
    <source>
        <strain evidence="4">populi</strain>
    </source>
</reference>
<dbReference type="EMBL" id="CP048833">
    <property type="protein sequence ID" value="QJP11982.1"/>
    <property type="molecule type" value="Genomic_DNA"/>
</dbReference>
<keyword evidence="2" id="KW-0472">Membrane</keyword>
<feature type="compositionally biased region" description="Low complexity" evidence="1">
    <location>
        <begin position="43"/>
        <end position="53"/>
    </location>
</feature>
<dbReference type="AlphaFoldDB" id="A0A7Z3BS19"/>
<proteinExistence type="predicted"/>
<feature type="compositionally biased region" description="Basic and acidic residues" evidence="1">
    <location>
        <begin position="83"/>
        <end position="93"/>
    </location>
</feature>
<keyword evidence="4" id="KW-1185">Reference proteome</keyword>
<sequence length="122" mass="13948">MPQPTLSYWKLTLAIAAGIWLGCLAVAATAWLLWRDAPLALAPHLAPSPTTTPTAPPPTRSNEEMFQQYLQRQQSLQEQQNRQIEKSEQEKRFNSAPCQFWLQQYQADPTQKNREKMDGYCG</sequence>
<keyword evidence="2" id="KW-0812">Transmembrane</keyword>
<accession>A0A7Z3BS19</accession>
<evidence type="ECO:0000256" key="2">
    <source>
        <dbReference type="SAM" id="Phobius"/>
    </source>
</evidence>
<name>A0A7Z3BS19_9PSED</name>
<feature type="transmembrane region" description="Helical" evidence="2">
    <location>
        <begin position="12"/>
        <end position="34"/>
    </location>
</feature>
<protein>
    <submittedName>
        <fullName evidence="3">Uncharacterized protein</fullName>
    </submittedName>
</protein>
<gene>
    <name evidence="3" type="ORF">G4G71_10495</name>
</gene>
<organism evidence="3 4">
    <name type="scientific">Pseudomonas multiresinivorans</name>
    <dbReference type="NCBI Taxonomy" id="95301"/>
    <lineage>
        <taxon>Bacteria</taxon>
        <taxon>Pseudomonadati</taxon>
        <taxon>Pseudomonadota</taxon>
        <taxon>Gammaproteobacteria</taxon>
        <taxon>Pseudomonadales</taxon>
        <taxon>Pseudomonadaceae</taxon>
        <taxon>Pseudomonas</taxon>
    </lineage>
</organism>
<evidence type="ECO:0000256" key="1">
    <source>
        <dbReference type="SAM" id="MobiDB-lite"/>
    </source>
</evidence>
<feature type="region of interest" description="Disordered" evidence="1">
    <location>
        <begin position="43"/>
        <end position="93"/>
    </location>
</feature>
<feature type="compositionally biased region" description="Low complexity" evidence="1">
    <location>
        <begin position="67"/>
        <end position="82"/>
    </location>
</feature>
<dbReference type="KEGG" id="pmui:G4G71_10495"/>
<evidence type="ECO:0000313" key="3">
    <source>
        <dbReference type="EMBL" id="QJP11982.1"/>
    </source>
</evidence>
<keyword evidence="2" id="KW-1133">Transmembrane helix</keyword>